<evidence type="ECO:0000259" key="5">
    <source>
        <dbReference type="PROSITE" id="PS50931"/>
    </source>
</evidence>
<dbReference type="Pfam" id="PF03466">
    <property type="entry name" value="LysR_substrate"/>
    <property type="match status" value="1"/>
</dbReference>
<evidence type="ECO:0000313" key="7">
    <source>
        <dbReference type="Proteomes" id="UP000214603"/>
    </source>
</evidence>
<gene>
    <name evidence="6" type="ORF">CEY11_20490</name>
</gene>
<dbReference type="InterPro" id="IPR050950">
    <property type="entry name" value="HTH-type_LysR_regulators"/>
</dbReference>
<dbReference type="Pfam" id="PF00126">
    <property type="entry name" value="HTH_1"/>
    <property type="match status" value="1"/>
</dbReference>
<keyword evidence="2" id="KW-0805">Transcription regulation</keyword>
<dbReference type="InterPro" id="IPR036388">
    <property type="entry name" value="WH-like_DNA-bd_sf"/>
</dbReference>
<dbReference type="SUPFAM" id="SSF53850">
    <property type="entry name" value="Periplasmic binding protein-like II"/>
    <property type="match status" value="1"/>
</dbReference>
<evidence type="ECO:0000313" key="6">
    <source>
        <dbReference type="EMBL" id="OWT55699.1"/>
    </source>
</evidence>
<proteinExistence type="inferred from homology"/>
<dbReference type="PANTHER" id="PTHR30419:SF8">
    <property type="entry name" value="NITROGEN ASSIMILATION TRANSCRIPTIONAL ACTIVATOR-RELATED"/>
    <property type="match status" value="1"/>
</dbReference>
<keyword evidence="3" id="KW-0238">DNA-binding</keyword>
<organism evidence="6 7">
    <name type="scientific">Candidimonas nitroreducens</name>
    <dbReference type="NCBI Taxonomy" id="683354"/>
    <lineage>
        <taxon>Bacteria</taxon>
        <taxon>Pseudomonadati</taxon>
        <taxon>Pseudomonadota</taxon>
        <taxon>Betaproteobacteria</taxon>
        <taxon>Burkholderiales</taxon>
        <taxon>Alcaligenaceae</taxon>
        <taxon>Candidimonas</taxon>
    </lineage>
</organism>
<dbReference type="InterPro" id="IPR000847">
    <property type="entry name" value="LysR_HTH_N"/>
</dbReference>
<dbReference type="RefSeq" id="WP_088605272.1">
    <property type="nucleotide sequence ID" value="NZ_NJIH01000012.1"/>
</dbReference>
<evidence type="ECO:0000256" key="4">
    <source>
        <dbReference type="ARBA" id="ARBA00023163"/>
    </source>
</evidence>
<feature type="domain" description="HTH lysR-type" evidence="5">
    <location>
        <begin position="1"/>
        <end position="56"/>
    </location>
</feature>
<evidence type="ECO:0000256" key="1">
    <source>
        <dbReference type="ARBA" id="ARBA00009437"/>
    </source>
</evidence>
<protein>
    <submittedName>
        <fullName evidence="6">LysR family transcriptional regulator</fullName>
    </submittedName>
</protein>
<accession>A0A225M9P6</accession>
<dbReference type="PANTHER" id="PTHR30419">
    <property type="entry name" value="HTH-TYPE TRANSCRIPTIONAL REGULATOR YBHD"/>
    <property type="match status" value="1"/>
</dbReference>
<dbReference type="SUPFAM" id="SSF46785">
    <property type="entry name" value="Winged helix' DNA-binding domain"/>
    <property type="match status" value="1"/>
</dbReference>
<dbReference type="Proteomes" id="UP000214603">
    <property type="component" value="Unassembled WGS sequence"/>
</dbReference>
<evidence type="ECO:0000256" key="2">
    <source>
        <dbReference type="ARBA" id="ARBA00023015"/>
    </source>
</evidence>
<sequence>MRQLGLLLALDEHRSLRKAADQIGLTQPAATKMLHEMEAVTGLRLFDRYRRGVRPTVYGDVMIRYARVVYSDLGGVRDELMAIASGNIGKVRIGAIMAPAPQLLTDTLLELKRSHPRLAPSIQIDTSDVLLTALLQDRLDVAIGRVPDTWDSSEIVFDPIAEEALSIVASPDHPEARNRRLTLARLFQYPWILQAHPSPMRKVLELVFMESGLAMPANILETSSMLLTSSLLRKSATLGVMPTDVAEHYVRLNTLAIVPLKIKRRIPPYGIITRKGRILSPATQVFIRELKAAMERQRAEAPPAA</sequence>
<keyword evidence="7" id="KW-1185">Reference proteome</keyword>
<dbReference type="EMBL" id="NJIH01000012">
    <property type="protein sequence ID" value="OWT55699.1"/>
    <property type="molecule type" value="Genomic_DNA"/>
</dbReference>
<dbReference type="Gene3D" id="1.10.10.10">
    <property type="entry name" value="Winged helix-like DNA-binding domain superfamily/Winged helix DNA-binding domain"/>
    <property type="match status" value="1"/>
</dbReference>
<name>A0A225M9P6_9BURK</name>
<dbReference type="InterPro" id="IPR036390">
    <property type="entry name" value="WH_DNA-bd_sf"/>
</dbReference>
<dbReference type="Gene3D" id="3.40.190.290">
    <property type="match status" value="1"/>
</dbReference>
<dbReference type="OrthoDB" id="8804410at2"/>
<dbReference type="AlphaFoldDB" id="A0A225M9P6"/>
<reference evidence="7" key="1">
    <citation type="submission" date="2017-06" db="EMBL/GenBank/DDBJ databases">
        <title>Herbaspirillum phytohormonus sp. nov., isolated from the root nodule of Robinia pseudoacacia in lead-zinc mine.</title>
        <authorList>
            <person name="Fan M."/>
            <person name="Lin Y."/>
        </authorList>
    </citation>
    <scope>NUCLEOTIDE SEQUENCE [LARGE SCALE GENOMIC DNA]</scope>
    <source>
        <strain evidence="7">SC-089</strain>
    </source>
</reference>
<dbReference type="InterPro" id="IPR005119">
    <property type="entry name" value="LysR_subst-bd"/>
</dbReference>
<evidence type="ECO:0000256" key="3">
    <source>
        <dbReference type="ARBA" id="ARBA00023125"/>
    </source>
</evidence>
<keyword evidence="4" id="KW-0804">Transcription</keyword>
<dbReference type="GO" id="GO:0003700">
    <property type="term" value="F:DNA-binding transcription factor activity"/>
    <property type="evidence" value="ECO:0007669"/>
    <property type="project" value="InterPro"/>
</dbReference>
<dbReference type="PROSITE" id="PS50931">
    <property type="entry name" value="HTH_LYSR"/>
    <property type="match status" value="1"/>
</dbReference>
<dbReference type="GO" id="GO:0003677">
    <property type="term" value="F:DNA binding"/>
    <property type="evidence" value="ECO:0007669"/>
    <property type="project" value="UniProtKB-KW"/>
</dbReference>
<comment type="similarity">
    <text evidence="1">Belongs to the LysR transcriptional regulatory family.</text>
</comment>
<dbReference type="GO" id="GO:0005829">
    <property type="term" value="C:cytosol"/>
    <property type="evidence" value="ECO:0007669"/>
    <property type="project" value="TreeGrafter"/>
</dbReference>
<comment type="caution">
    <text evidence="6">The sequence shown here is derived from an EMBL/GenBank/DDBJ whole genome shotgun (WGS) entry which is preliminary data.</text>
</comment>